<dbReference type="eggNOG" id="KOG0156">
    <property type="taxonomic scope" value="Eukaryota"/>
</dbReference>
<dbReference type="PANTHER" id="PTHR47955">
    <property type="entry name" value="CYTOCHROME P450 FAMILY 71 PROTEIN"/>
    <property type="match status" value="1"/>
</dbReference>
<evidence type="ECO:0008006" key="8">
    <source>
        <dbReference type="Google" id="ProtNLM"/>
    </source>
</evidence>
<keyword evidence="4" id="KW-0472">Membrane</keyword>
<comment type="similarity">
    <text evidence="1">Belongs to the cytochrome P450 family.</text>
</comment>
<evidence type="ECO:0000256" key="2">
    <source>
        <dbReference type="ARBA" id="ARBA00022692"/>
    </source>
</evidence>
<dbReference type="STRING" id="77586.A0A0D9WPY1"/>
<organism evidence="6 7">
    <name type="scientific">Leersia perrieri</name>
    <dbReference type="NCBI Taxonomy" id="77586"/>
    <lineage>
        <taxon>Eukaryota</taxon>
        <taxon>Viridiplantae</taxon>
        <taxon>Streptophyta</taxon>
        <taxon>Embryophyta</taxon>
        <taxon>Tracheophyta</taxon>
        <taxon>Spermatophyta</taxon>
        <taxon>Magnoliopsida</taxon>
        <taxon>Liliopsida</taxon>
        <taxon>Poales</taxon>
        <taxon>Poaceae</taxon>
        <taxon>BOP clade</taxon>
        <taxon>Oryzoideae</taxon>
        <taxon>Oryzeae</taxon>
        <taxon>Oryzinae</taxon>
        <taxon>Leersia</taxon>
    </lineage>
</organism>
<evidence type="ECO:0000256" key="4">
    <source>
        <dbReference type="ARBA" id="ARBA00022989"/>
    </source>
</evidence>
<evidence type="ECO:0000256" key="1">
    <source>
        <dbReference type="ARBA" id="ARBA00010617"/>
    </source>
</evidence>
<reference evidence="7" key="2">
    <citation type="submission" date="2013-12" db="EMBL/GenBank/DDBJ databases">
        <authorList>
            <person name="Yu Y."/>
            <person name="Lee S."/>
            <person name="de Baynast K."/>
            <person name="Wissotski M."/>
            <person name="Liu L."/>
            <person name="Talag J."/>
            <person name="Goicoechea J."/>
            <person name="Angelova A."/>
            <person name="Jetty R."/>
            <person name="Kudrna D."/>
            <person name="Golser W."/>
            <person name="Rivera L."/>
            <person name="Zhang J."/>
            <person name="Wing R."/>
        </authorList>
    </citation>
    <scope>NUCLEOTIDE SEQUENCE</scope>
</reference>
<reference evidence="6 7" key="1">
    <citation type="submission" date="2012-08" db="EMBL/GenBank/DDBJ databases">
        <title>Oryza genome evolution.</title>
        <authorList>
            <person name="Wing R.A."/>
        </authorList>
    </citation>
    <scope>NUCLEOTIDE SEQUENCE</scope>
</reference>
<keyword evidence="2" id="KW-0812">Transmembrane</keyword>
<sequence length="329" mass="37032">METNTLYCVLALLPLVYYFIRSLFPSSHQSDHHLRLPPGPWRLPLIGSLHHLIGSLPHRALRDLSRRHGPLMLLRFGHSPPVIVASTAAAAREIMRTHDDAFSSRPLSAVVRVSTKHGAGITFAPYGEHWRQVRKICRVELLGPKRILAFRSVREEEAARLVRAVASSSVVDLSELLGNYVTDTTVHIVMGERFRERDALLRFVDEAVRLAGSLTLADLFPASRLARVLSRRTLRRAEVFIDSLMEFMDRVIKEHLEKRSCLKGGEREEDIVDVLLRLRAEGSLHFDLTMGIFKAVIFDLFAGGSETAATTLQWAMAELMKNPSVMSRA</sequence>
<dbReference type="GO" id="GO:0016705">
    <property type="term" value="F:oxidoreductase activity, acting on paired donors, with incorporation or reduction of molecular oxygen"/>
    <property type="evidence" value="ECO:0007669"/>
    <property type="project" value="InterPro"/>
</dbReference>
<reference evidence="6" key="3">
    <citation type="submission" date="2015-04" db="UniProtKB">
        <authorList>
            <consortium name="EnsemblPlants"/>
        </authorList>
    </citation>
    <scope>IDENTIFICATION</scope>
</reference>
<dbReference type="GO" id="GO:0005506">
    <property type="term" value="F:iron ion binding"/>
    <property type="evidence" value="ECO:0007669"/>
    <property type="project" value="InterPro"/>
</dbReference>
<dbReference type="GO" id="GO:0020037">
    <property type="term" value="F:heme binding"/>
    <property type="evidence" value="ECO:0007669"/>
    <property type="project" value="InterPro"/>
</dbReference>
<dbReference type="AlphaFoldDB" id="A0A0D9WPY1"/>
<dbReference type="HOGENOM" id="CLU_001570_26_3_1"/>
<dbReference type="PANTHER" id="PTHR47955:SF21">
    <property type="entry name" value="OS06G0642300 PROTEIN"/>
    <property type="match status" value="1"/>
</dbReference>
<name>A0A0D9WPY1_9ORYZ</name>
<keyword evidence="7" id="KW-1185">Reference proteome</keyword>
<keyword evidence="3" id="KW-0479">Metal-binding</keyword>
<dbReference type="InterPro" id="IPR002401">
    <property type="entry name" value="Cyt_P450_E_grp-I"/>
</dbReference>
<dbReference type="EnsemblPlants" id="LPERR06G11540.1">
    <property type="protein sequence ID" value="LPERR06G11540.1"/>
    <property type="gene ID" value="LPERR06G11540"/>
</dbReference>
<accession>A0A0D9WPY1</accession>
<protein>
    <recommendedName>
        <fullName evidence="8">Cytochrome P450</fullName>
    </recommendedName>
</protein>
<evidence type="ECO:0000313" key="7">
    <source>
        <dbReference type="Proteomes" id="UP000032180"/>
    </source>
</evidence>
<dbReference type="PRINTS" id="PR00463">
    <property type="entry name" value="EP450I"/>
</dbReference>
<dbReference type="GO" id="GO:0004497">
    <property type="term" value="F:monooxygenase activity"/>
    <property type="evidence" value="ECO:0007669"/>
    <property type="project" value="InterPro"/>
</dbReference>
<evidence type="ECO:0000256" key="5">
    <source>
        <dbReference type="ARBA" id="ARBA00023004"/>
    </source>
</evidence>
<keyword evidence="4" id="KW-1133">Transmembrane helix</keyword>
<proteinExistence type="inferred from homology"/>
<dbReference type="SUPFAM" id="SSF48264">
    <property type="entry name" value="Cytochrome P450"/>
    <property type="match status" value="1"/>
</dbReference>
<dbReference type="InterPro" id="IPR036396">
    <property type="entry name" value="Cyt_P450_sf"/>
</dbReference>
<dbReference type="InterPro" id="IPR001128">
    <property type="entry name" value="Cyt_P450"/>
</dbReference>
<keyword evidence="5" id="KW-0408">Iron</keyword>
<dbReference type="Gramene" id="LPERR06G11540.1">
    <property type="protein sequence ID" value="LPERR06G11540.1"/>
    <property type="gene ID" value="LPERR06G11540"/>
</dbReference>
<dbReference type="Pfam" id="PF00067">
    <property type="entry name" value="p450"/>
    <property type="match status" value="1"/>
</dbReference>
<dbReference type="Gene3D" id="1.10.630.10">
    <property type="entry name" value="Cytochrome P450"/>
    <property type="match status" value="1"/>
</dbReference>
<evidence type="ECO:0000256" key="3">
    <source>
        <dbReference type="ARBA" id="ARBA00022723"/>
    </source>
</evidence>
<dbReference type="FunFam" id="1.10.630.10:FF:000234">
    <property type="entry name" value="Cytochrome P450 71D7"/>
    <property type="match status" value="1"/>
</dbReference>
<dbReference type="Proteomes" id="UP000032180">
    <property type="component" value="Chromosome 6"/>
</dbReference>
<evidence type="ECO:0000313" key="6">
    <source>
        <dbReference type="EnsemblPlants" id="LPERR06G11540.1"/>
    </source>
</evidence>